<evidence type="ECO:0000256" key="4">
    <source>
        <dbReference type="ARBA" id="ARBA00023040"/>
    </source>
</evidence>
<keyword evidence="7 8" id="KW-0807">Transducer</keyword>
<keyword evidence="2 8" id="KW-0812">Transmembrane</keyword>
<name>A0A1I8AA42_9BILA</name>
<evidence type="ECO:0000313" key="11">
    <source>
        <dbReference type="Proteomes" id="UP000095287"/>
    </source>
</evidence>
<keyword evidence="11" id="KW-1185">Reference proteome</keyword>
<dbReference type="PANTHER" id="PTHR45695:SF15">
    <property type="entry name" value="OPSIN RH2"/>
    <property type="match status" value="1"/>
</dbReference>
<feature type="transmembrane region" description="Helical" evidence="9">
    <location>
        <begin position="42"/>
        <end position="65"/>
    </location>
</feature>
<keyword evidence="4 8" id="KW-0297">G-protein coupled receptor</keyword>
<evidence type="ECO:0000256" key="5">
    <source>
        <dbReference type="ARBA" id="ARBA00023136"/>
    </source>
</evidence>
<dbReference type="SMART" id="SM01381">
    <property type="entry name" value="7TM_GPCR_Srsx"/>
    <property type="match status" value="1"/>
</dbReference>
<feature type="transmembrane region" description="Helical" evidence="9">
    <location>
        <begin position="77"/>
        <end position="102"/>
    </location>
</feature>
<keyword evidence="5 9" id="KW-0472">Membrane</keyword>
<dbReference type="Gene3D" id="1.20.1070.10">
    <property type="entry name" value="Rhodopsin 7-helix transmembrane proteins"/>
    <property type="match status" value="1"/>
</dbReference>
<dbReference type="InterPro" id="IPR000276">
    <property type="entry name" value="GPCR_Rhodpsn"/>
</dbReference>
<keyword evidence="3 9" id="KW-1133">Transmembrane helix</keyword>
<feature type="domain" description="G-protein coupled receptors family 1 profile" evidence="10">
    <location>
        <begin position="56"/>
        <end position="310"/>
    </location>
</feature>
<dbReference type="PROSITE" id="PS50262">
    <property type="entry name" value="G_PROTEIN_RECEP_F1_2"/>
    <property type="match status" value="1"/>
</dbReference>
<evidence type="ECO:0000256" key="6">
    <source>
        <dbReference type="ARBA" id="ARBA00023170"/>
    </source>
</evidence>
<organism evidence="11 12">
    <name type="scientific">Steinernema glaseri</name>
    <dbReference type="NCBI Taxonomy" id="37863"/>
    <lineage>
        <taxon>Eukaryota</taxon>
        <taxon>Metazoa</taxon>
        <taxon>Ecdysozoa</taxon>
        <taxon>Nematoda</taxon>
        <taxon>Chromadorea</taxon>
        <taxon>Rhabditida</taxon>
        <taxon>Tylenchina</taxon>
        <taxon>Panagrolaimomorpha</taxon>
        <taxon>Strongyloidoidea</taxon>
        <taxon>Steinernematidae</taxon>
        <taxon>Steinernema</taxon>
    </lineage>
</organism>
<dbReference type="PANTHER" id="PTHR45695">
    <property type="entry name" value="LEUCOKININ RECEPTOR-RELATED"/>
    <property type="match status" value="1"/>
</dbReference>
<feature type="transmembrane region" description="Helical" evidence="9">
    <location>
        <begin position="209"/>
        <end position="232"/>
    </location>
</feature>
<comment type="similarity">
    <text evidence="8">Belongs to the G-protein coupled receptor 1 family.</text>
</comment>
<accession>A0A1I8AA42</accession>
<reference evidence="12" key="1">
    <citation type="submission" date="2016-11" db="UniProtKB">
        <authorList>
            <consortium name="WormBaseParasite"/>
        </authorList>
    </citation>
    <scope>IDENTIFICATION</scope>
</reference>
<evidence type="ECO:0000256" key="7">
    <source>
        <dbReference type="ARBA" id="ARBA00023224"/>
    </source>
</evidence>
<dbReference type="Pfam" id="PF00001">
    <property type="entry name" value="7tm_1"/>
    <property type="match status" value="1"/>
</dbReference>
<evidence type="ECO:0000256" key="8">
    <source>
        <dbReference type="RuleBase" id="RU000688"/>
    </source>
</evidence>
<evidence type="ECO:0000256" key="1">
    <source>
        <dbReference type="ARBA" id="ARBA00004141"/>
    </source>
</evidence>
<dbReference type="AlphaFoldDB" id="A0A1I8AA42"/>
<dbReference type="GO" id="GO:0005886">
    <property type="term" value="C:plasma membrane"/>
    <property type="evidence" value="ECO:0007669"/>
    <property type="project" value="TreeGrafter"/>
</dbReference>
<dbReference type="GO" id="GO:0004930">
    <property type="term" value="F:G protein-coupled receptor activity"/>
    <property type="evidence" value="ECO:0007669"/>
    <property type="project" value="UniProtKB-KW"/>
</dbReference>
<dbReference type="SUPFAM" id="SSF81321">
    <property type="entry name" value="Family A G protein-coupled receptor-like"/>
    <property type="match status" value="1"/>
</dbReference>
<dbReference type="InterPro" id="IPR017452">
    <property type="entry name" value="GPCR_Rhodpsn_7TM"/>
</dbReference>
<dbReference type="PROSITE" id="PS00237">
    <property type="entry name" value="G_PROTEIN_RECEP_F1_1"/>
    <property type="match status" value="1"/>
</dbReference>
<evidence type="ECO:0000256" key="2">
    <source>
        <dbReference type="ARBA" id="ARBA00022692"/>
    </source>
</evidence>
<dbReference type="CDD" id="cd00637">
    <property type="entry name" value="7tm_classA_rhodopsin-like"/>
    <property type="match status" value="1"/>
</dbReference>
<dbReference type="WBParaSite" id="L893_g38.t1">
    <property type="protein sequence ID" value="L893_g38.t1"/>
    <property type="gene ID" value="L893_g38"/>
</dbReference>
<feature type="transmembrane region" description="Helical" evidence="9">
    <location>
        <begin position="253"/>
        <end position="277"/>
    </location>
</feature>
<dbReference type="PRINTS" id="PR00237">
    <property type="entry name" value="GPCRRHODOPSN"/>
</dbReference>
<feature type="transmembrane region" description="Helical" evidence="9">
    <location>
        <begin position="155"/>
        <end position="177"/>
    </location>
</feature>
<evidence type="ECO:0000256" key="9">
    <source>
        <dbReference type="SAM" id="Phobius"/>
    </source>
</evidence>
<evidence type="ECO:0000256" key="3">
    <source>
        <dbReference type="ARBA" id="ARBA00022989"/>
    </source>
</evidence>
<dbReference type="Proteomes" id="UP000095287">
    <property type="component" value="Unplaced"/>
</dbReference>
<evidence type="ECO:0000259" key="10">
    <source>
        <dbReference type="PROSITE" id="PS50262"/>
    </source>
</evidence>
<feature type="transmembrane region" description="Helical" evidence="9">
    <location>
        <begin position="297"/>
        <end position="317"/>
    </location>
</feature>
<evidence type="ECO:0000313" key="12">
    <source>
        <dbReference type="WBParaSite" id="L893_g38.t1"/>
    </source>
</evidence>
<keyword evidence="6 8" id="KW-0675">Receptor</keyword>
<sequence>MSNDSLPTSAVPRVAFAFITPTVTPAVIRCIACSAVTLKLTFALLFSFIVVIGVCGNAFVGFVILSDRKLLQSSINLFLLNLALADLGNLVFVTPDIAQVLLDEGWILPAVLCPLIRFFQEYFLYASVLMQMSIGIERFMAICNPLRMQRFSRRTSFYVLFFVWAIACGFALPYLLYQRILRRDAISFCFWENISGKTKMMFKYAECCILYFVPLLLLTVLYTIMGRVLWGTKRANIANETQQVQILKLRRSVVKMLIISMLLYFICYSPIQGIFVVETILHHRVHISQGLRLTLNALSFSSSAANPIVYICCCRHFRKRFIQLVRPLLVMIYPDENSRYAVINADDNVTRALSRSQFVSFRKISSKDFSTQQPKLSFAK</sequence>
<proteinExistence type="inferred from homology"/>
<protein>
    <submittedName>
        <fullName evidence="12">G_PROTEIN_RECEP_F1_2 domain-containing protein</fullName>
    </submittedName>
</protein>
<comment type="subcellular location">
    <subcellularLocation>
        <location evidence="1">Membrane</location>
        <topology evidence="1">Multi-pass membrane protein</topology>
    </subcellularLocation>
</comment>